<dbReference type="CDD" id="cd03459">
    <property type="entry name" value="3_4-PCD"/>
    <property type="match status" value="1"/>
</dbReference>
<keyword evidence="3" id="KW-0560">Oxidoreductase</keyword>
<sequence>MSSHSRLRRRVILGGSAALISAPLVAAQRALTPSQTAGPFYPLTPPLHKDNDLTRVEGSSVRAAGQIADLSGRVLDMDGRPLAGLRVEIWQCDANGRYRHPRDRSDADEDPNFQGFGHTITDAEGRYRFRTIRPVPYPGRTPHIHAAVFQEGARPFVTQIYVAGEPLNLRDGIFMRVPEALRPLLLADFVPADDPVATRSAAFDFVLSPVLAGLFETHSA</sequence>
<feature type="signal peptide" evidence="4">
    <location>
        <begin position="1"/>
        <end position="26"/>
    </location>
</feature>
<evidence type="ECO:0000256" key="2">
    <source>
        <dbReference type="ARBA" id="ARBA00022964"/>
    </source>
</evidence>
<organism evidence="6 7">
    <name type="scientific">Thauera humireducens</name>
    <dbReference type="NCBI Taxonomy" id="1134435"/>
    <lineage>
        <taxon>Bacteria</taxon>
        <taxon>Pseudomonadati</taxon>
        <taxon>Pseudomonadota</taxon>
        <taxon>Betaproteobacteria</taxon>
        <taxon>Rhodocyclales</taxon>
        <taxon>Zoogloeaceae</taxon>
        <taxon>Thauera</taxon>
    </lineage>
</organism>
<dbReference type="GO" id="GO:0018578">
    <property type="term" value="F:protocatechuate 3,4-dioxygenase activity"/>
    <property type="evidence" value="ECO:0007669"/>
    <property type="project" value="InterPro"/>
</dbReference>
<comment type="similarity">
    <text evidence="1">Belongs to the intradiol ring-cleavage dioxygenase family.</text>
</comment>
<evidence type="ECO:0000259" key="5">
    <source>
        <dbReference type="PROSITE" id="PS00083"/>
    </source>
</evidence>
<dbReference type="PROSITE" id="PS51318">
    <property type="entry name" value="TAT"/>
    <property type="match status" value="1"/>
</dbReference>
<evidence type="ECO:0000256" key="1">
    <source>
        <dbReference type="ARBA" id="ARBA00007825"/>
    </source>
</evidence>
<reference evidence="7" key="1">
    <citation type="submission" date="2016-03" db="EMBL/GenBank/DDBJ databases">
        <authorList>
            <person name="Ma C."/>
            <person name="Zhou S."/>
            <person name="Yang G."/>
        </authorList>
    </citation>
    <scope>NUCLEOTIDE SEQUENCE [LARGE SCALE GENOMIC DNA]</scope>
    <source>
        <strain evidence="7">SgZ-1</strain>
    </source>
</reference>
<dbReference type="InterPro" id="IPR000627">
    <property type="entry name" value="Intradiol_dOase_C"/>
</dbReference>
<dbReference type="InterPro" id="IPR039387">
    <property type="entry name" value="3_4-PCD"/>
</dbReference>
<dbReference type="PANTHER" id="PTHR33711">
    <property type="entry name" value="DIOXYGENASE, PUTATIVE (AFU_ORTHOLOGUE AFUA_2G02910)-RELATED"/>
    <property type="match status" value="1"/>
</dbReference>
<keyword evidence="7" id="KW-1185">Reference proteome</keyword>
<gene>
    <name evidence="6" type="ORF">AC731_010095</name>
</gene>
<evidence type="ECO:0000256" key="3">
    <source>
        <dbReference type="ARBA" id="ARBA00023002"/>
    </source>
</evidence>
<dbReference type="AlphaFoldDB" id="A0A127K6K9"/>
<keyword evidence="2 6" id="KW-0223">Dioxygenase</keyword>
<dbReference type="Gene3D" id="2.60.130.10">
    <property type="entry name" value="Aromatic compound dioxygenase"/>
    <property type="match status" value="1"/>
</dbReference>
<evidence type="ECO:0000256" key="4">
    <source>
        <dbReference type="SAM" id="SignalP"/>
    </source>
</evidence>
<dbReference type="Proteomes" id="UP000036902">
    <property type="component" value="Chromosome"/>
</dbReference>
<evidence type="ECO:0000313" key="7">
    <source>
        <dbReference type="Proteomes" id="UP000036902"/>
    </source>
</evidence>
<dbReference type="PANTHER" id="PTHR33711:SF10">
    <property type="entry name" value="INTRADIOL RING-CLEAVAGE DIOXYGENASES DOMAIN-CONTAINING PROTEIN"/>
    <property type="match status" value="1"/>
</dbReference>
<proteinExistence type="inferred from homology"/>
<dbReference type="PROSITE" id="PS00083">
    <property type="entry name" value="INTRADIOL_DIOXYGENAS"/>
    <property type="match status" value="1"/>
</dbReference>
<name>A0A127K6K9_9RHOO</name>
<dbReference type="InterPro" id="IPR050770">
    <property type="entry name" value="Intradiol_RC_Dioxygenase"/>
</dbReference>
<keyword evidence="4" id="KW-0732">Signal</keyword>
<dbReference type="STRING" id="1134435.AC731_010095"/>
<dbReference type="GO" id="GO:0008199">
    <property type="term" value="F:ferric iron binding"/>
    <property type="evidence" value="ECO:0007669"/>
    <property type="project" value="InterPro"/>
</dbReference>
<dbReference type="Pfam" id="PF00775">
    <property type="entry name" value="Dioxygenase_C"/>
    <property type="match status" value="1"/>
</dbReference>
<dbReference type="EMBL" id="CP014646">
    <property type="protein sequence ID" value="AMO37274.1"/>
    <property type="molecule type" value="Genomic_DNA"/>
</dbReference>
<dbReference type="RefSeq" id="WP_048705753.1">
    <property type="nucleotide sequence ID" value="NZ_CP014646.1"/>
</dbReference>
<dbReference type="SUPFAM" id="SSF49482">
    <property type="entry name" value="Aromatic compound dioxygenase"/>
    <property type="match status" value="1"/>
</dbReference>
<evidence type="ECO:0000313" key="6">
    <source>
        <dbReference type="EMBL" id="AMO37274.1"/>
    </source>
</evidence>
<dbReference type="InterPro" id="IPR006311">
    <property type="entry name" value="TAT_signal"/>
</dbReference>
<dbReference type="InterPro" id="IPR015889">
    <property type="entry name" value="Intradiol_dOase_core"/>
</dbReference>
<protein>
    <submittedName>
        <fullName evidence="6">Intradiol ring-cleavage dioxygenase</fullName>
    </submittedName>
</protein>
<feature type="chain" id="PRO_5007797991" evidence="4">
    <location>
        <begin position="27"/>
        <end position="220"/>
    </location>
</feature>
<dbReference type="KEGG" id="thu:AC731_010095"/>
<accession>A0A127K6K9</accession>
<feature type="domain" description="Intradiol ring-cleavage dioxygenases" evidence="5">
    <location>
        <begin position="70"/>
        <end position="98"/>
    </location>
</feature>